<sequence length="86" mass="8728">MGPRECGAADGSTAFVKDIAIIVSVVVVKTTSLWAKGFTGIAQDQQSLKRGRREEGGSQGVESAGDGPGEGRSGGRPRGRGAPTQA</sequence>
<dbReference type="EMBL" id="CP097503">
    <property type="protein sequence ID" value="URD81507.1"/>
    <property type="molecule type" value="Genomic_DNA"/>
</dbReference>
<proteinExistence type="predicted"/>
<dbReference type="Proteomes" id="UP001055439">
    <property type="component" value="Chromosome 10"/>
</dbReference>
<reference evidence="2" key="1">
    <citation type="submission" date="2022-05" db="EMBL/GenBank/DDBJ databases">
        <title>The Musa troglodytarum L. genome provides insights into the mechanism of non-climacteric behaviour and enrichment of carotenoids.</title>
        <authorList>
            <person name="Wang J."/>
        </authorList>
    </citation>
    <scope>NUCLEOTIDE SEQUENCE</scope>
    <source>
        <tissue evidence="2">Leaf</tissue>
    </source>
</reference>
<evidence type="ECO:0000313" key="3">
    <source>
        <dbReference type="Proteomes" id="UP001055439"/>
    </source>
</evidence>
<name>A0A9E7ESZ7_9LILI</name>
<gene>
    <name evidence="2" type="ORF">MUK42_22921</name>
</gene>
<dbReference type="AlphaFoldDB" id="A0A9E7ESZ7"/>
<protein>
    <submittedName>
        <fullName evidence="2">Uncharacterized protein</fullName>
    </submittedName>
</protein>
<feature type="region of interest" description="Disordered" evidence="1">
    <location>
        <begin position="43"/>
        <end position="86"/>
    </location>
</feature>
<evidence type="ECO:0000313" key="2">
    <source>
        <dbReference type="EMBL" id="URD81507.1"/>
    </source>
</evidence>
<evidence type="ECO:0000256" key="1">
    <source>
        <dbReference type="SAM" id="MobiDB-lite"/>
    </source>
</evidence>
<accession>A0A9E7ESZ7</accession>
<feature type="compositionally biased region" description="Gly residues" evidence="1">
    <location>
        <begin position="66"/>
        <end position="76"/>
    </location>
</feature>
<organism evidence="2 3">
    <name type="scientific">Musa troglodytarum</name>
    <name type="common">fe'i banana</name>
    <dbReference type="NCBI Taxonomy" id="320322"/>
    <lineage>
        <taxon>Eukaryota</taxon>
        <taxon>Viridiplantae</taxon>
        <taxon>Streptophyta</taxon>
        <taxon>Embryophyta</taxon>
        <taxon>Tracheophyta</taxon>
        <taxon>Spermatophyta</taxon>
        <taxon>Magnoliopsida</taxon>
        <taxon>Liliopsida</taxon>
        <taxon>Zingiberales</taxon>
        <taxon>Musaceae</taxon>
        <taxon>Musa</taxon>
    </lineage>
</organism>
<keyword evidence="3" id="KW-1185">Reference proteome</keyword>